<organism evidence="1 2">
    <name type="scientific">Mauremys mutica</name>
    <name type="common">yellowpond turtle</name>
    <dbReference type="NCBI Taxonomy" id="74926"/>
    <lineage>
        <taxon>Eukaryota</taxon>
        <taxon>Metazoa</taxon>
        <taxon>Chordata</taxon>
        <taxon>Craniata</taxon>
        <taxon>Vertebrata</taxon>
        <taxon>Euteleostomi</taxon>
        <taxon>Archelosauria</taxon>
        <taxon>Testudinata</taxon>
        <taxon>Testudines</taxon>
        <taxon>Cryptodira</taxon>
        <taxon>Durocryptodira</taxon>
        <taxon>Testudinoidea</taxon>
        <taxon>Geoemydidae</taxon>
        <taxon>Geoemydinae</taxon>
        <taxon>Mauremys</taxon>
    </lineage>
</organism>
<evidence type="ECO:0000313" key="1">
    <source>
        <dbReference type="EMBL" id="KAH1184533.1"/>
    </source>
</evidence>
<reference evidence="1" key="1">
    <citation type="submission" date="2021-09" db="EMBL/GenBank/DDBJ databases">
        <title>The genome of Mauremys mutica provides insights into the evolution of semi-aquatic lifestyle.</title>
        <authorList>
            <person name="Gong S."/>
            <person name="Gao Y."/>
        </authorList>
    </citation>
    <scope>NUCLEOTIDE SEQUENCE</scope>
    <source>
        <strain evidence="1">MM-2020</strain>
        <tissue evidence="1">Muscle</tissue>
    </source>
</reference>
<dbReference type="Proteomes" id="UP000827986">
    <property type="component" value="Unassembled WGS sequence"/>
</dbReference>
<dbReference type="EMBL" id="JAHDVG010000464">
    <property type="protein sequence ID" value="KAH1184533.1"/>
    <property type="molecule type" value="Genomic_DNA"/>
</dbReference>
<protein>
    <submittedName>
        <fullName evidence="1">Uncharacterized protein</fullName>
    </submittedName>
</protein>
<proteinExistence type="predicted"/>
<comment type="caution">
    <text evidence="1">The sequence shown here is derived from an EMBL/GenBank/DDBJ whole genome shotgun (WGS) entry which is preliminary data.</text>
</comment>
<evidence type="ECO:0000313" key="2">
    <source>
        <dbReference type="Proteomes" id="UP000827986"/>
    </source>
</evidence>
<accession>A0A9D3XR27</accession>
<dbReference type="AlphaFoldDB" id="A0A9D3XR27"/>
<name>A0A9D3XR27_9SAUR</name>
<sequence>MLLRCAMYSLQTVHPYMTLLASLFPFSEILEGFLLFFNADVLTDINLSNGSLFPEPNSGSIYLLTVFCYWLDGFQAEIGKVSFLFAKYSKIKPQKLQVQLNFTFLPDNSTTMAVHTALP</sequence>
<keyword evidence="2" id="KW-1185">Reference proteome</keyword>
<gene>
    <name evidence="1" type="ORF">KIL84_012474</name>
</gene>